<comment type="caution">
    <text evidence="1">The sequence shown here is derived from an EMBL/GenBank/DDBJ whole genome shotgun (WGS) entry which is preliminary data.</text>
</comment>
<organism evidence="1">
    <name type="scientific">marine sediment metagenome</name>
    <dbReference type="NCBI Taxonomy" id="412755"/>
    <lineage>
        <taxon>unclassified sequences</taxon>
        <taxon>metagenomes</taxon>
        <taxon>ecological metagenomes</taxon>
    </lineage>
</organism>
<sequence>MRWKGTTQLWLTLTKNNEGMFVPPAGRVYLIGVDVSSGTGNSNSVLSTIDRATGEKVMQYVNPYIRPEAFAVLAVAYAKWFNNAKLIWESNGPGRQFGGKAMDLKYSNVYLRRRNESLSRKTTDIPGFASTKEEKLFLLGKYSDALESGRFINRSPDALNECLEYIFAQNGG</sequence>
<dbReference type="EMBL" id="LAZR01028775">
    <property type="protein sequence ID" value="KKL61588.1"/>
    <property type="molecule type" value="Genomic_DNA"/>
</dbReference>
<gene>
    <name evidence="1" type="ORF">LCGC14_2193830</name>
</gene>
<reference evidence="1" key="1">
    <citation type="journal article" date="2015" name="Nature">
        <title>Complex archaea that bridge the gap between prokaryotes and eukaryotes.</title>
        <authorList>
            <person name="Spang A."/>
            <person name="Saw J.H."/>
            <person name="Jorgensen S.L."/>
            <person name="Zaremba-Niedzwiedzka K."/>
            <person name="Martijn J."/>
            <person name="Lind A.E."/>
            <person name="van Eijk R."/>
            <person name="Schleper C."/>
            <person name="Guy L."/>
            <person name="Ettema T.J."/>
        </authorList>
    </citation>
    <scope>NUCLEOTIDE SEQUENCE</scope>
</reference>
<accession>A0A0F9DIS1</accession>
<feature type="non-terminal residue" evidence="1">
    <location>
        <position position="172"/>
    </location>
</feature>
<evidence type="ECO:0008006" key="2">
    <source>
        <dbReference type="Google" id="ProtNLM"/>
    </source>
</evidence>
<name>A0A0F9DIS1_9ZZZZ</name>
<evidence type="ECO:0000313" key="1">
    <source>
        <dbReference type="EMBL" id="KKL61588.1"/>
    </source>
</evidence>
<dbReference type="AlphaFoldDB" id="A0A0F9DIS1"/>
<dbReference type="Gene3D" id="3.30.420.240">
    <property type="match status" value="1"/>
</dbReference>
<protein>
    <recommendedName>
        <fullName evidence="2">Terminase large subunit gp17-like C-terminal domain-containing protein</fullName>
    </recommendedName>
</protein>
<proteinExistence type="predicted"/>